<dbReference type="EMBL" id="BAAAEM010000003">
    <property type="protein sequence ID" value="GAA0487042.1"/>
    <property type="molecule type" value="Genomic_DNA"/>
</dbReference>
<organism evidence="2 3">
    <name type="scientific">Parasphingorhabdus litoris</name>
    <dbReference type="NCBI Taxonomy" id="394733"/>
    <lineage>
        <taxon>Bacteria</taxon>
        <taxon>Pseudomonadati</taxon>
        <taxon>Pseudomonadota</taxon>
        <taxon>Alphaproteobacteria</taxon>
        <taxon>Sphingomonadales</taxon>
        <taxon>Sphingomonadaceae</taxon>
        <taxon>Parasphingorhabdus</taxon>
    </lineage>
</organism>
<evidence type="ECO:0000313" key="3">
    <source>
        <dbReference type="Proteomes" id="UP001500713"/>
    </source>
</evidence>
<keyword evidence="1" id="KW-1133">Transmembrane helix</keyword>
<comment type="caution">
    <text evidence="2">The sequence shown here is derived from an EMBL/GenBank/DDBJ whole genome shotgun (WGS) entry which is preliminary data.</text>
</comment>
<keyword evidence="1" id="KW-0472">Membrane</keyword>
<evidence type="ECO:0008006" key="4">
    <source>
        <dbReference type="Google" id="ProtNLM"/>
    </source>
</evidence>
<protein>
    <recommendedName>
        <fullName evidence="4">Integral membrane protein</fullName>
    </recommendedName>
</protein>
<reference evidence="2 3" key="1">
    <citation type="journal article" date="2019" name="Int. J. Syst. Evol. Microbiol.">
        <title>The Global Catalogue of Microorganisms (GCM) 10K type strain sequencing project: providing services to taxonomists for standard genome sequencing and annotation.</title>
        <authorList>
            <consortium name="The Broad Institute Genomics Platform"/>
            <consortium name="The Broad Institute Genome Sequencing Center for Infectious Disease"/>
            <person name="Wu L."/>
            <person name="Ma J."/>
        </authorList>
    </citation>
    <scope>NUCLEOTIDE SEQUENCE [LARGE SCALE GENOMIC DNA]</scope>
    <source>
        <strain evidence="2 3">JCM 14162</strain>
    </source>
</reference>
<feature type="transmembrane region" description="Helical" evidence="1">
    <location>
        <begin position="82"/>
        <end position="104"/>
    </location>
</feature>
<proteinExistence type="predicted"/>
<sequence>MTVIAYSLYLLIAISMTIWVAFTLSTNGKVYLIRCFGHDDELATSINHLLVVGFYLVNFGFIALALSAAGSADTAVEVMRFLGWYVGVATLVLGAMHFFNMALITRHGRKVADWVHDQAPAAEYPARRKVD</sequence>
<dbReference type="Proteomes" id="UP001500713">
    <property type="component" value="Unassembled WGS sequence"/>
</dbReference>
<feature type="transmembrane region" description="Helical" evidence="1">
    <location>
        <begin position="6"/>
        <end position="25"/>
    </location>
</feature>
<keyword evidence="1" id="KW-0812">Transmembrane</keyword>
<accession>A0ABN1AZC1</accession>
<feature type="transmembrane region" description="Helical" evidence="1">
    <location>
        <begin position="46"/>
        <end position="70"/>
    </location>
</feature>
<keyword evidence="3" id="KW-1185">Reference proteome</keyword>
<evidence type="ECO:0000313" key="2">
    <source>
        <dbReference type="EMBL" id="GAA0487042.1"/>
    </source>
</evidence>
<name>A0ABN1AZC1_9SPHN</name>
<evidence type="ECO:0000256" key="1">
    <source>
        <dbReference type="SAM" id="Phobius"/>
    </source>
</evidence>
<gene>
    <name evidence="2" type="ORF">GCM10009096_32360</name>
</gene>